<dbReference type="NCBIfam" id="TIGR00544">
    <property type="entry name" value="lgt"/>
    <property type="match status" value="1"/>
</dbReference>
<keyword evidence="3 7" id="KW-0808">Transferase</keyword>
<sequence length="312" mass="35840">MFALKFTWNPVSGLDLGFITIHFYSLMFVVAFSLGFYLMKKMFIREEVAIEKLDSLFIYAVVSTLLGARLGHVFFYQTELLWEDPLSVILPFRFVPEFEFTGFRGLASHGAAIATIFGLYLYNKKILHKSVLWILDRVVITCASGAIFVRIGNFLNSEMVGKITDGPLGIQFVQDEISERRAVGLTNIQNPKKAYQALTEDPQFSEIISSIPYRYPGQLMEAFGYVFVFIILYLLYWKTEARKKPGFLFGLFLLLLMTVRLVVENFKREQVEGREDWIFNLNTGQVLSIPFILIGLYFVITAFTKKPINETN</sequence>
<comment type="pathway">
    <text evidence="7">Protein modification; lipoprotein biosynthesis (diacylglyceryl transfer).</text>
</comment>
<evidence type="ECO:0000256" key="7">
    <source>
        <dbReference type="HAMAP-Rule" id="MF_01147"/>
    </source>
</evidence>
<feature type="transmembrane region" description="Helical" evidence="7">
    <location>
        <begin position="56"/>
        <end position="76"/>
    </location>
</feature>
<dbReference type="GO" id="GO:0008961">
    <property type="term" value="F:phosphatidylglycerol-prolipoprotein diacylglyceryl transferase activity"/>
    <property type="evidence" value="ECO:0007669"/>
    <property type="project" value="UniProtKB-UniRule"/>
</dbReference>
<keyword evidence="5 7" id="KW-1133">Transmembrane helix</keyword>
<keyword evidence="9" id="KW-1185">Reference proteome</keyword>
<evidence type="ECO:0000313" key="8">
    <source>
        <dbReference type="EMBL" id="KGO06207.1"/>
    </source>
</evidence>
<comment type="subcellular location">
    <subcellularLocation>
        <location evidence="7">Cell membrane</location>
        <topology evidence="7">Multi-pass membrane protein</topology>
    </subcellularLocation>
</comment>
<comment type="catalytic activity">
    <reaction evidence="7">
        <text>L-cysteinyl-[prolipoprotein] + a 1,2-diacyl-sn-glycero-3-phospho-(1'-sn-glycerol) = an S-1,2-diacyl-sn-glyceryl-L-cysteinyl-[prolipoprotein] + sn-glycerol 1-phosphate + H(+)</text>
        <dbReference type="Rhea" id="RHEA:56712"/>
        <dbReference type="Rhea" id="RHEA-COMP:14679"/>
        <dbReference type="Rhea" id="RHEA-COMP:14680"/>
        <dbReference type="ChEBI" id="CHEBI:15378"/>
        <dbReference type="ChEBI" id="CHEBI:29950"/>
        <dbReference type="ChEBI" id="CHEBI:57685"/>
        <dbReference type="ChEBI" id="CHEBI:64716"/>
        <dbReference type="ChEBI" id="CHEBI:140658"/>
        <dbReference type="EC" id="2.5.1.145"/>
    </reaction>
</comment>
<dbReference type="PANTHER" id="PTHR30589">
    <property type="entry name" value="PROLIPOPROTEIN DIACYLGLYCERYL TRANSFERASE"/>
    <property type="match status" value="1"/>
</dbReference>
<evidence type="ECO:0000256" key="6">
    <source>
        <dbReference type="ARBA" id="ARBA00023136"/>
    </source>
</evidence>
<dbReference type="Pfam" id="PF01790">
    <property type="entry name" value="LGT"/>
    <property type="match status" value="1"/>
</dbReference>
<dbReference type="Proteomes" id="UP000030140">
    <property type="component" value="Unassembled WGS sequence"/>
</dbReference>
<comment type="similarity">
    <text evidence="1 7">Belongs to the Lgt family.</text>
</comment>
<keyword evidence="6 7" id="KW-0472">Membrane</keyword>
<accession>A0A0A2GSM8</accession>
<dbReference type="GO" id="GO:0042158">
    <property type="term" value="P:lipoprotein biosynthetic process"/>
    <property type="evidence" value="ECO:0007669"/>
    <property type="project" value="UniProtKB-UniRule"/>
</dbReference>
<evidence type="ECO:0000256" key="4">
    <source>
        <dbReference type="ARBA" id="ARBA00022692"/>
    </source>
</evidence>
<name>A0A0A2GSM8_9FLAO</name>
<feature type="transmembrane region" description="Helical" evidence="7">
    <location>
        <begin position="102"/>
        <end position="122"/>
    </location>
</feature>
<dbReference type="PANTHER" id="PTHR30589:SF0">
    <property type="entry name" value="PHOSPHATIDYLGLYCEROL--PROLIPOPROTEIN DIACYLGLYCERYL TRANSFERASE"/>
    <property type="match status" value="1"/>
</dbReference>
<feature type="transmembrane region" description="Helical" evidence="7">
    <location>
        <begin position="246"/>
        <end position="263"/>
    </location>
</feature>
<feature type="transmembrane region" description="Helical" evidence="7">
    <location>
        <begin position="16"/>
        <end position="36"/>
    </location>
</feature>
<comment type="function">
    <text evidence="7">Catalyzes the transfer of the diacylglyceryl group from phosphatidylglycerol to the sulfhydryl group of the N-terminal cysteine of a prolipoprotein, the first step in the formation of mature lipoproteins.</text>
</comment>
<dbReference type="KEGG" id="ddo:I597_2717"/>
<evidence type="ECO:0000313" key="9">
    <source>
        <dbReference type="Proteomes" id="UP000030140"/>
    </source>
</evidence>
<dbReference type="UniPathway" id="UPA00664"/>
<feature type="transmembrane region" description="Helical" evidence="7">
    <location>
        <begin position="222"/>
        <end position="239"/>
    </location>
</feature>
<feature type="binding site" evidence="7">
    <location>
        <position position="150"/>
    </location>
    <ligand>
        <name>a 1,2-diacyl-sn-glycero-3-phospho-(1'-sn-glycerol)</name>
        <dbReference type="ChEBI" id="CHEBI:64716"/>
    </ligand>
</feature>
<dbReference type="EC" id="2.5.1.145" evidence="7"/>
<feature type="transmembrane region" description="Helical" evidence="7">
    <location>
        <begin position="134"/>
        <end position="152"/>
    </location>
</feature>
<feature type="transmembrane region" description="Helical" evidence="7">
    <location>
        <begin position="283"/>
        <end position="303"/>
    </location>
</feature>
<dbReference type="RefSeq" id="WP_035325212.1">
    <property type="nucleotide sequence ID" value="NZ_CP015125.1"/>
</dbReference>
<dbReference type="AlphaFoldDB" id="A0A0A2GSM8"/>
<dbReference type="GO" id="GO:0005886">
    <property type="term" value="C:plasma membrane"/>
    <property type="evidence" value="ECO:0007669"/>
    <property type="project" value="UniProtKB-SubCell"/>
</dbReference>
<keyword evidence="2 7" id="KW-1003">Cell membrane</keyword>
<keyword evidence="4 7" id="KW-0812">Transmembrane</keyword>
<evidence type="ECO:0000256" key="1">
    <source>
        <dbReference type="ARBA" id="ARBA00007150"/>
    </source>
</evidence>
<protein>
    <recommendedName>
        <fullName evidence="7">Phosphatidylglycerol--prolipoprotein diacylglyceryl transferase</fullName>
        <ecNumber evidence="7">2.5.1.145</ecNumber>
    </recommendedName>
</protein>
<dbReference type="OrthoDB" id="871140at2"/>
<evidence type="ECO:0000256" key="3">
    <source>
        <dbReference type="ARBA" id="ARBA00022679"/>
    </source>
</evidence>
<evidence type="ECO:0000256" key="2">
    <source>
        <dbReference type="ARBA" id="ARBA00022475"/>
    </source>
</evidence>
<gene>
    <name evidence="7" type="primary">lgt</name>
    <name evidence="8" type="ORF">NV36_04730</name>
</gene>
<reference evidence="8 9" key="1">
    <citation type="submission" date="2014-10" db="EMBL/GenBank/DDBJ databases">
        <title>Draft genome sequence of the proteorhodopsin-containing marine bacterium Dokdonia donghaensis.</title>
        <authorList>
            <person name="Gomez-Consarnau L."/>
            <person name="Gonzalez J.M."/>
            <person name="Riedel T."/>
            <person name="Jaenicke S."/>
            <person name="Wagner-Doebler I."/>
            <person name="Fuhrman J.A."/>
        </authorList>
    </citation>
    <scope>NUCLEOTIDE SEQUENCE [LARGE SCALE GENOMIC DNA]</scope>
    <source>
        <strain evidence="8 9">DSW-1</strain>
    </source>
</reference>
<comment type="caution">
    <text evidence="8">The sequence shown here is derived from an EMBL/GenBank/DDBJ whole genome shotgun (WGS) entry which is preliminary data.</text>
</comment>
<dbReference type="InterPro" id="IPR001640">
    <property type="entry name" value="Lgt"/>
</dbReference>
<dbReference type="EMBL" id="JSAQ01000001">
    <property type="protein sequence ID" value="KGO06207.1"/>
    <property type="molecule type" value="Genomic_DNA"/>
</dbReference>
<proteinExistence type="inferred from homology"/>
<organism evidence="8 9">
    <name type="scientific">Dokdonia donghaensis DSW-1</name>
    <dbReference type="NCBI Taxonomy" id="1300343"/>
    <lineage>
        <taxon>Bacteria</taxon>
        <taxon>Pseudomonadati</taxon>
        <taxon>Bacteroidota</taxon>
        <taxon>Flavobacteriia</taxon>
        <taxon>Flavobacteriales</taxon>
        <taxon>Flavobacteriaceae</taxon>
        <taxon>Dokdonia</taxon>
    </lineage>
</organism>
<dbReference type="HAMAP" id="MF_01147">
    <property type="entry name" value="Lgt"/>
    <property type="match status" value="1"/>
</dbReference>
<evidence type="ECO:0000256" key="5">
    <source>
        <dbReference type="ARBA" id="ARBA00022989"/>
    </source>
</evidence>
<dbReference type="PATRIC" id="fig|1300343.5.peg.2758"/>